<dbReference type="SUPFAM" id="SSF49452">
    <property type="entry name" value="Starch-binding domain-like"/>
    <property type="match status" value="2"/>
</dbReference>
<organism evidence="2">
    <name type="scientific">Schlesneria paludicola</name>
    <dbReference type="NCBI Taxonomy" id="360056"/>
    <lineage>
        <taxon>Bacteria</taxon>
        <taxon>Pseudomonadati</taxon>
        <taxon>Planctomycetota</taxon>
        <taxon>Planctomycetia</taxon>
        <taxon>Planctomycetales</taxon>
        <taxon>Planctomycetaceae</taxon>
        <taxon>Schlesneria</taxon>
    </lineage>
</organism>
<comment type="caution">
    <text evidence="2">The sequence shown here is derived from an EMBL/GenBank/DDBJ whole genome shotgun (WGS) entry which is preliminary data.</text>
</comment>
<sequence>MPATRNRCCLRALGVSFAVVLAAALPQPAWALITGGEGNVPINDPGWPKGAAAVFNTVHRIAYWEGPPFGGGEWHCECRGDASAFNDVLAAFAKIDAEKKRLVVHDGVGKSFWLNPNREDAQREKAMIDWTFTVWQPDRWAMLRRLPADLRPRGGDDDAPVPQIDLYTGGRVAWPDVKVPKGIEVRDLRLEAHGFELTDGVVLDGKVHDLATQQALPATVQLQQMESQQGGYKYTTVSTVKADFQGRWVLKSVPAGRYRIVVQADGYVPRVAGYGQYDAEPQWIPMETGLSRASSVSGRVTDDAGTPLAGVMVRLGDVAVDGSVYDSPSGYELKTDAEGRFHSDQLPLGKATVWVHKPGYVRPGLGLPIELPAKDLALAMIKAAVLKVTVDFEAAERPPGYIVQIAPEDGDGIGKWGGTGTINAENRIHFEQIPPGRYVLFGRPNPGSEKQETDRVVVDLKGGQTSEVVLRAK</sequence>
<proteinExistence type="predicted"/>
<gene>
    <name evidence="2" type="ORF">ENQ76_06115</name>
</gene>
<protein>
    <recommendedName>
        <fullName evidence="3">Carboxypeptidase regulatory-like domain-containing protein</fullName>
    </recommendedName>
</protein>
<dbReference type="Pfam" id="PF13620">
    <property type="entry name" value="CarboxypepD_reg"/>
    <property type="match status" value="1"/>
</dbReference>
<feature type="signal peptide" evidence="1">
    <location>
        <begin position="1"/>
        <end position="31"/>
    </location>
</feature>
<keyword evidence="1" id="KW-0732">Signal</keyword>
<dbReference type="AlphaFoldDB" id="A0A7C2NX77"/>
<evidence type="ECO:0000313" key="2">
    <source>
        <dbReference type="EMBL" id="HEN15029.1"/>
    </source>
</evidence>
<evidence type="ECO:0000256" key="1">
    <source>
        <dbReference type="SAM" id="SignalP"/>
    </source>
</evidence>
<name>A0A7C2NX77_9PLAN</name>
<evidence type="ECO:0008006" key="3">
    <source>
        <dbReference type="Google" id="ProtNLM"/>
    </source>
</evidence>
<reference evidence="2" key="1">
    <citation type="journal article" date="2020" name="mSystems">
        <title>Genome- and Community-Level Interaction Insights into Carbon Utilization and Element Cycling Functions of Hydrothermarchaeota in Hydrothermal Sediment.</title>
        <authorList>
            <person name="Zhou Z."/>
            <person name="Liu Y."/>
            <person name="Xu W."/>
            <person name="Pan J."/>
            <person name="Luo Z.H."/>
            <person name="Li M."/>
        </authorList>
    </citation>
    <scope>NUCLEOTIDE SEQUENCE [LARGE SCALE GENOMIC DNA]</scope>
    <source>
        <strain evidence="2">SpSt-339</strain>
    </source>
</reference>
<dbReference type="InterPro" id="IPR013784">
    <property type="entry name" value="Carb-bd-like_fold"/>
</dbReference>
<feature type="chain" id="PRO_5027549637" description="Carboxypeptidase regulatory-like domain-containing protein" evidence="1">
    <location>
        <begin position="32"/>
        <end position="473"/>
    </location>
</feature>
<accession>A0A7C2NX77</accession>
<dbReference type="GO" id="GO:0030246">
    <property type="term" value="F:carbohydrate binding"/>
    <property type="evidence" value="ECO:0007669"/>
    <property type="project" value="InterPro"/>
</dbReference>
<dbReference type="Gene3D" id="2.60.40.1120">
    <property type="entry name" value="Carboxypeptidase-like, regulatory domain"/>
    <property type="match status" value="2"/>
</dbReference>
<dbReference type="EMBL" id="DSOK01000177">
    <property type="protein sequence ID" value="HEN15029.1"/>
    <property type="molecule type" value="Genomic_DNA"/>
</dbReference>